<dbReference type="AlphaFoldDB" id="A0A7I4FSL8"/>
<proteinExistence type="predicted"/>
<dbReference type="Gramene" id="Pp3c6_5660V3.1">
    <property type="protein sequence ID" value="Pp3c6_5660V3.1"/>
    <property type="gene ID" value="Pp3c6_5660"/>
</dbReference>
<dbReference type="EMBL" id="ABEU02000006">
    <property type="status" value="NOT_ANNOTATED_CDS"/>
    <property type="molecule type" value="Genomic_DNA"/>
</dbReference>
<dbReference type="SUPFAM" id="SSF52047">
    <property type="entry name" value="RNI-like"/>
    <property type="match status" value="1"/>
</dbReference>
<protein>
    <submittedName>
        <fullName evidence="1">Uncharacterized protein</fullName>
    </submittedName>
</protein>
<organism evidence="1 2">
    <name type="scientific">Physcomitrium patens</name>
    <name type="common">Spreading-leaved earth moss</name>
    <name type="synonym">Physcomitrella patens</name>
    <dbReference type="NCBI Taxonomy" id="3218"/>
    <lineage>
        <taxon>Eukaryota</taxon>
        <taxon>Viridiplantae</taxon>
        <taxon>Streptophyta</taxon>
        <taxon>Embryophyta</taxon>
        <taxon>Bryophyta</taxon>
        <taxon>Bryophytina</taxon>
        <taxon>Bryopsida</taxon>
        <taxon>Funariidae</taxon>
        <taxon>Funariales</taxon>
        <taxon>Funariaceae</taxon>
        <taxon>Physcomitrium</taxon>
    </lineage>
</organism>
<dbReference type="Proteomes" id="UP000006727">
    <property type="component" value="Chromosome 6"/>
</dbReference>
<keyword evidence="2" id="KW-1185">Reference proteome</keyword>
<sequence>MLKKVTLDSEYIKMDGMLAIGRDCTQLQMLRLQCVNVYNKGLLVAIERQCKILRKITLSDSYYMGDHSLVAIARGCLQLEELEINYYHIIETVGLWTVDQSC</sequence>
<evidence type="ECO:0000313" key="1">
    <source>
        <dbReference type="EnsemblPlants" id="Pp3c6_5660V3.1"/>
    </source>
</evidence>
<dbReference type="EnsemblPlants" id="Pp3c6_5660V3.1">
    <property type="protein sequence ID" value="Pp3c6_5660V3.1"/>
    <property type="gene ID" value="Pp3c6_5660"/>
</dbReference>
<evidence type="ECO:0000313" key="2">
    <source>
        <dbReference type="Proteomes" id="UP000006727"/>
    </source>
</evidence>
<dbReference type="InParanoid" id="A0A7I4FSL8"/>
<dbReference type="Gene3D" id="3.80.10.10">
    <property type="entry name" value="Ribonuclease Inhibitor"/>
    <property type="match status" value="1"/>
</dbReference>
<reference evidence="1 2" key="2">
    <citation type="journal article" date="2018" name="Plant J.">
        <title>The Physcomitrella patens chromosome-scale assembly reveals moss genome structure and evolution.</title>
        <authorList>
            <person name="Lang D."/>
            <person name="Ullrich K.K."/>
            <person name="Murat F."/>
            <person name="Fuchs J."/>
            <person name="Jenkins J."/>
            <person name="Haas F.B."/>
            <person name="Piednoel M."/>
            <person name="Gundlach H."/>
            <person name="Van Bel M."/>
            <person name="Meyberg R."/>
            <person name="Vives C."/>
            <person name="Morata J."/>
            <person name="Symeonidi A."/>
            <person name="Hiss M."/>
            <person name="Muchero W."/>
            <person name="Kamisugi Y."/>
            <person name="Saleh O."/>
            <person name="Blanc G."/>
            <person name="Decker E.L."/>
            <person name="van Gessel N."/>
            <person name="Grimwood J."/>
            <person name="Hayes R.D."/>
            <person name="Graham S.W."/>
            <person name="Gunter L.E."/>
            <person name="McDaniel S.F."/>
            <person name="Hoernstein S.N.W."/>
            <person name="Larsson A."/>
            <person name="Li F.W."/>
            <person name="Perroud P.F."/>
            <person name="Phillips J."/>
            <person name="Ranjan P."/>
            <person name="Rokshar D.S."/>
            <person name="Rothfels C.J."/>
            <person name="Schneider L."/>
            <person name="Shu S."/>
            <person name="Stevenson D.W."/>
            <person name="Thummler F."/>
            <person name="Tillich M."/>
            <person name="Villarreal Aguilar J.C."/>
            <person name="Widiez T."/>
            <person name="Wong G.K."/>
            <person name="Wymore A."/>
            <person name="Zhang Y."/>
            <person name="Zimmer A.D."/>
            <person name="Quatrano R.S."/>
            <person name="Mayer K.F.X."/>
            <person name="Goodstein D."/>
            <person name="Casacuberta J.M."/>
            <person name="Vandepoele K."/>
            <person name="Reski R."/>
            <person name="Cuming A.C."/>
            <person name="Tuskan G.A."/>
            <person name="Maumus F."/>
            <person name="Salse J."/>
            <person name="Schmutz J."/>
            <person name="Rensing S.A."/>
        </authorList>
    </citation>
    <scope>NUCLEOTIDE SEQUENCE [LARGE SCALE GENOMIC DNA]</scope>
    <source>
        <strain evidence="1 2">cv. Gransden 2004</strain>
    </source>
</reference>
<dbReference type="InterPro" id="IPR032675">
    <property type="entry name" value="LRR_dom_sf"/>
</dbReference>
<reference evidence="1 2" key="1">
    <citation type="journal article" date="2008" name="Science">
        <title>The Physcomitrella genome reveals evolutionary insights into the conquest of land by plants.</title>
        <authorList>
            <person name="Rensing S."/>
            <person name="Lang D."/>
            <person name="Zimmer A."/>
            <person name="Terry A."/>
            <person name="Salamov A."/>
            <person name="Shapiro H."/>
            <person name="Nishiyama T."/>
            <person name="Perroud P.-F."/>
            <person name="Lindquist E."/>
            <person name="Kamisugi Y."/>
            <person name="Tanahashi T."/>
            <person name="Sakakibara K."/>
            <person name="Fujita T."/>
            <person name="Oishi K."/>
            <person name="Shin-I T."/>
            <person name="Kuroki Y."/>
            <person name="Toyoda A."/>
            <person name="Suzuki Y."/>
            <person name="Hashimoto A."/>
            <person name="Yamaguchi K."/>
            <person name="Sugano A."/>
            <person name="Kohara Y."/>
            <person name="Fujiyama A."/>
            <person name="Anterola A."/>
            <person name="Aoki S."/>
            <person name="Ashton N."/>
            <person name="Barbazuk W.B."/>
            <person name="Barker E."/>
            <person name="Bennetzen J."/>
            <person name="Bezanilla M."/>
            <person name="Blankenship R."/>
            <person name="Cho S.H."/>
            <person name="Dutcher S."/>
            <person name="Estelle M."/>
            <person name="Fawcett J.A."/>
            <person name="Gundlach H."/>
            <person name="Hanada K."/>
            <person name="Heyl A."/>
            <person name="Hicks K.A."/>
            <person name="Hugh J."/>
            <person name="Lohr M."/>
            <person name="Mayer K."/>
            <person name="Melkozernov A."/>
            <person name="Murata T."/>
            <person name="Nelson D."/>
            <person name="Pils B."/>
            <person name="Prigge M."/>
            <person name="Reiss B."/>
            <person name="Renner T."/>
            <person name="Rombauts S."/>
            <person name="Rushton P."/>
            <person name="Sanderfoot A."/>
            <person name="Schween G."/>
            <person name="Shiu S.-H."/>
            <person name="Stueber K."/>
            <person name="Theodoulou F.L."/>
            <person name="Tu H."/>
            <person name="Van de Peer Y."/>
            <person name="Verrier P.J."/>
            <person name="Waters E."/>
            <person name="Wood A."/>
            <person name="Yang L."/>
            <person name="Cove D."/>
            <person name="Cuming A."/>
            <person name="Hasebe M."/>
            <person name="Lucas S."/>
            <person name="Mishler D.B."/>
            <person name="Reski R."/>
            <person name="Grigoriev I."/>
            <person name="Quatrano R.S."/>
            <person name="Boore J.L."/>
        </authorList>
    </citation>
    <scope>NUCLEOTIDE SEQUENCE [LARGE SCALE GENOMIC DNA]</scope>
    <source>
        <strain evidence="1 2">cv. Gransden 2004</strain>
    </source>
</reference>
<reference evidence="1" key="3">
    <citation type="submission" date="2020-12" db="UniProtKB">
        <authorList>
            <consortium name="EnsemblPlants"/>
        </authorList>
    </citation>
    <scope>IDENTIFICATION</scope>
</reference>
<accession>A0A7I4FSL8</accession>
<name>A0A7I4FSL8_PHYPA</name>